<accession>A0A0G4I4T0</accession>
<evidence type="ECO:0000256" key="5">
    <source>
        <dbReference type="PROSITE-ProRule" id="PRU00723"/>
    </source>
</evidence>
<feature type="compositionally biased region" description="Low complexity" evidence="6">
    <location>
        <begin position="512"/>
        <end position="523"/>
    </location>
</feature>
<dbReference type="InterPro" id="IPR036855">
    <property type="entry name" value="Znf_CCCH_sf"/>
</dbReference>
<feature type="compositionally biased region" description="Gly residues" evidence="6">
    <location>
        <begin position="231"/>
        <end position="240"/>
    </location>
</feature>
<reference evidence="8" key="1">
    <citation type="submission" date="2014-11" db="EMBL/GenBank/DDBJ databases">
        <authorList>
            <person name="Otto D Thomas"/>
            <person name="Naeem Raeece"/>
        </authorList>
    </citation>
    <scope>NUCLEOTIDE SEQUENCE</scope>
</reference>
<evidence type="ECO:0000256" key="6">
    <source>
        <dbReference type="SAM" id="MobiDB-lite"/>
    </source>
</evidence>
<dbReference type="SUPFAM" id="SSF90229">
    <property type="entry name" value="CCCH zinc finger"/>
    <property type="match status" value="2"/>
</dbReference>
<feature type="compositionally biased region" description="Low complexity" evidence="6">
    <location>
        <begin position="258"/>
        <end position="273"/>
    </location>
</feature>
<dbReference type="Pfam" id="PF00642">
    <property type="entry name" value="zf-CCCH"/>
    <property type="match status" value="1"/>
</dbReference>
<feature type="compositionally biased region" description="Polar residues" evidence="6">
    <location>
        <begin position="356"/>
        <end position="367"/>
    </location>
</feature>
<evidence type="ECO:0000256" key="1">
    <source>
        <dbReference type="ARBA" id="ARBA00022723"/>
    </source>
</evidence>
<feature type="compositionally biased region" description="Pro residues" evidence="6">
    <location>
        <begin position="543"/>
        <end position="573"/>
    </location>
</feature>
<keyword evidence="3 5" id="KW-0863">Zinc-finger</keyword>
<gene>
    <name evidence="8" type="ORF">Cvel_11004</name>
</gene>
<dbReference type="GO" id="GO:0003729">
    <property type="term" value="F:mRNA binding"/>
    <property type="evidence" value="ECO:0007669"/>
    <property type="project" value="InterPro"/>
</dbReference>
<feature type="compositionally biased region" description="Polar residues" evidence="6">
    <location>
        <begin position="682"/>
        <end position="697"/>
    </location>
</feature>
<feature type="compositionally biased region" description="Pro residues" evidence="6">
    <location>
        <begin position="727"/>
        <end position="736"/>
    </location>
</feature>
<feature type="compositionally biased region" description="Low complexity" evidence="6">
    <location>
        <begin position="757"/>
        <end position="772"/>
    </location>
</feature>
<feature type="domain" description="C3H1-type" evidence="7">
    <location>
        <begin position="108"/>
        <end position="139"/>
    </location>
</feature>
<dbReference type="SMART" id="SM00356">
    <property type="entry name" value="ZnF_C3H1"/>
    <property type="match status" value="2"/>
</dbReference>
<feature type="compositionally biased region" description="Polar residues" evidence="6">
    <location>
        <begin position="914"/>
        <end position="931"/>
    </location>
</feature>
<feature type="compositionally biased region" description="Polar residues" evidence="6">
    <location>
        <begin position="437"/>
        <end position="452"/>
    </location>
</feature>
<dbReference type="InterPro" id="IPR045877">
    <property type="entry name" value="ZFP36-like"/>
</dbReference>
<feature type="compositionally biased region" description="Low complexity" evidence="6">
    <location>
        <begin position="737"/>
        <end position="747"/>
    </location>
</feature>
<feature type="compositionally biased region" description="Pro residues" evidence="6">
    <location>
        <begin position="658"/>
        <end position="670"/>
    </location>
</feature>
<feature type="compositionally biased region" description="Basic and acidic residues" evidence="6">
    <location>
        <begin position="820"/>
        <end position="833"/>
    </location>
</feature>
<evidence type="ECO:0000259" key="7">
    <source>
        <dbReference type="PROSITE" id="PS50103"/>
    </source>
</evidence>
<dbReference type="PANTHER" id="PTHR12547:SF18">
    <property type="entry name" value="PROTEIN TIS11"/>
    <property type="match status" value="1"/>
</dbReference>
<feature type="zinc finger region" description="C3H1-type" evidence="5">
    <location>
        <begin position="108"/>
        <end position="139"/>
    </location>
</feature>
<feature type="compositionally biased region" description="Gly residues" evidence="6">
    <location>
        <begin position="15"/>
        <end position="24"/>
    </location>
</feature>
<feature type="region of interest" description="Disordered" evidence="6">
    <location>
        <begin position="786"/>
        <end position="867"/>
    </location>
</feature>
<dbReference type="AlphaFoldDB" id="A0A0G4I4T0"/>
<feature type="compositionally biased region" description="Polar residues" evidence="6">
    <location>
        <begin position="839"/>
        <end position="867"/>
    </location>
</feature>
<evidence type="ECO:0000256" key="2">
    <source>
        <dbReference type="ARBA" id="ARBA00022737"/>
    </source>
</evidence>
<organism evidence="8">
    <name type="scientific">Chromera velia CCMP2878</name>
    <dbReference type="NCBI Taxonomy" id="1169474"/>
    <lineage>
        <taxon>Eukaryota</taxon>
        <taxon>Sar</taxon>
        <taxon>Alveolata</taxon>
        <taxon>Colpodellida</taxon>
        <taxon>Chromeraceae</taxon>
        <taxon>Chromera</taxon>
    </lineage>
</organism>
<evidence type="ECO:0000313" key="8">
    <source>
        <dbReference type="EMBL" id="CEM51993.1"/>
    </source>
</evidence>
<feature type="region of interest" description="Disordered" evidence="6">
    <location>
        <begin position="143"/>
        <end position="583"/>
    </location>
</feature>
<sequence length="1163" mass="117910">MMDVAVAHASLPRGRVGGGEGGAFGNRMTGGREPRGERRGSAHGGHGGERGGGDSGFLRGQQLRDIDKTKFKTELCRNWSQMGMCQHGDKCIFAHGEEERRERQHMPLYKTQLCRQWHHSDHPGQCSYGERCAFIHDQGEAKARPEGFSRKDSGGIGEGGGATGSVSRGAGERERDGGGGGREGGGGVSKQTRRSSQPSMPSIGGGPSGSVSEGVRQPPWMRRDVSREAGEGGGKPGGGAKRPPQSAPEPRRQDSPSGTEEGVGKQQQQQQQVRGGGGSQTGQHRRSSAALSQPAPPPEKSSGHGVRESNGNGHEVGRGAFGGNGSGVPSSVPPSLNKQQQQQQQQQQHAPARGGQAQSQNPNQNNHRMGGGDAAISKLSCFFSNTPSTSAASPGNGGLEMPGGGADEGVSFSRSISSAAMEKLMTGGGGQPGMPSSLPNSSSVTRATTPLVGSSGSTGGGLFELDAADTGGHFQRSRTGGPSSNNSPQQPSSPVGGVSNGGADIRGDTRDSLASSSAVSVSLPGTRTPGVLSHSGSRSACSVPPPPPSGGGPSPPPPPPPPGHSAFQPPPPGSSSHEAYSRSVLAAAQKEATRAAMNADPGKAQKILGHLSRAQLCQKLRDDLLTQQQSTKNQFPPAGNQPQPPRDEPPNDKRKAHPAPPPPTNPPPALPSFAFSPHSLLRSESMNTEQPTSTLSKPQEAAGGTLQLPPLPPPEGSGSVRNSSSSIPPPPPPPSVNPKGHSSASGLALGGTGGWTPGSRPGMVPVSSHHSSPIALPLSLLLDATPAALGSSDEESKGRKGMETGGDGDREKGGGQNASGDREIQDRIAESQRKAQIRALQQQHHTNQLSAFGMPSSSPANISGLQNEGGSLALGGSFFPSTPAGARTGTALTSFGFSSPGSASGGGPFLHSGGATTKSNQGNSTTNSGQHPSAPPGLPPGALGGSSPAAAWLQQLQLQHGGDPQALLSAAVGETSPLGQLTLTPNALAGLFSPTATASKARVSSGGGGPNSSPTDYAGASAGFLNFSSFLGGVQPLIDTLRLQTGGGGSGGGSGSGEEEGDGWEEGLSRSVSVCATPFGAKGRIAGLADVPPPPVIDTEKEKEKEKEREAGSESGVMQEKEKEKEREREGGSECSGGSSEGGEEEMGSRSAPASICGRKEEG</sequence>
<feature type="region of interest" description="Disordered" evidence="6">
    <location>
        <begin position="901"/>
        <end position="947"/>
    </location>
</feature>
<dbReference type="PROSITE" id="PS50103">
    <property type="entry name" value="ZF_C3H1"/>
    <property type="match status" value="2"/>
</dbReference>
<feature type="compositionally biased region" description="Gly residues" evidence="6">
    <location>
        <begin position="178"/>
        <end position="188"/>
    </location>
</feature>
<feature type="region of interest" description="Disordered" evidence="6">
    <location>
        <begin position="619"/>
        <end position="772"/>
    </location>
</feature>
<feature type="region of interest" description="Disordered" evidence="6">
    <location>
        <begin position="1"/>
        <end position="60"/>
    </location>
</feature>
<feature type="compositionally biased region" description="Basic and acidic residues" evidence="6">
    <location>
        <begin position="221"/>
        <end position="230"/>
    </location>
</feature>
<dbReference type="Gene3D" id="4.10.1000.10">
    <property type="entry name" value="Zinc finger, CCCH-type"/>
    <property type="match status" value="2"/>
</dbReference>
<dbReference type="EMBL" id="CDMZ01005116">
    <property type="protein sequence ID" value="CEM51993.1"/>
    <property type="molecule type" value="Genomic_DNA"/>
</dbReference>
<feature type="compositionally biased region" description="Basic and acidic residues" evidence="6">
    <location>
        <begin position="794"/>
        <end position="813"/>
    </location>
</feature>
<dbReference type="FunFam" id="4.10.1000.10:FF:000001">
    <property type="entry name" value="zinc finger CCCH domain-containing protein 15-like"/>
    <property type="match status" value="1"/>
</dbReference>
<name>A0A0G4I4T0_9ALVE</name>
<dbReference type="VEuPathDB" id="CryptoDB:Cvel_11004"/>
<feature type="compositionally biased region" description="Low complexity" evidence="6">
    <location>
        <begin position="480"/>
        <end position="497"/>
    </location>
</feature>
<feature type="compositionally biased region" description="Low complexity" evidence="6">
    <location>
        <begin position="716"/>
        <end position="726"/>
    </location>
</feature>
<keyword evidence="2" id="KW-0677">Repeat</keyword>
<feature type="compositionally biased region" description="Basic and acidic residues" evidence="6">
    <location>
        <begin position="1119"/>
        <end position="1132"/>
    </location>
</feature>
<feature type="compositionally biased region" description="Gly residues" evidence="6">
    <location>
        <begin position="154"/>
        <end position="163"/>
    </location>
</feature>
<dbReference type="PANTHER" id="PTHR12547">
    <property type="entry name" value="CCCH ZINC FINGER/TIS11-RELATED"/>
    <property type="match status" value="1"/>
</dbReference>
<keyword evidence="4 5" id="KW-0862">Zinc</keyword>
<feature type="region of interest" description="Disordered" evidence="6">
    <location>
        <begin position="1082"/>
        <end position="1163"/>
    </location>
</feature>
<keyword evidence="1 5" id="KW-0479">Metal-binding</keyword>
<dbReference type="InterPro" id="IPR000571">
    <property type="entry name" value="Znf_CCCH"/>
</dbReference>
<feature type="compositionally biased region" description="Polar residues" evidence="6">
    <location>
        <begin position="625"/>
        <end position="634"/>
    </location>
</feature>
<feature type="compositionally biased region" description="Basic and acidic residues" evidence="6">
    <location>
        <begin position="1098"/>
        <end position="1112"/>
    </location>
</feature>
<evidence type="ECO:0000256" key="4">
    <source>
        <dbReference type="ARBA" id="ARBA00022833"/>
    </source>
</evidence>
<proteinExistence type="predicted"/>
<feature type="compositionally biased region" description="Gly residues" evidence="6">
    <location>
        <begin position="395"/>
        <end position="407"/>
    </location>
</feature>
<feature type="compositionally biased region" description="Basic and acidic residues" evidence="6">
    <location>
        <begin position="143"/>
        <end position="153"/>
    </location>
</feature>
<dbReference type="GO" id="GO:0008270">
    <property type="term" value="F:zinc ion binding"/>
    <property type="evidence" value="ECO:0007669"/>
    <property type="project" value="UniProtKB-KW"/>
</dbReference>
<evidence type="ECO:0000256" key="3">
    <source>
        <dbReference type="ARBA" id="ARBA00022771"/>
    </source>
</evidence>
<feature type="zinc finger region" description="C3H1-type" evidence="5">
    <location>
        <begin position="70"/>
        <end position="98"/>
    </location>
</feature>
<feature type="domain" description="C3H1-type" evidence="7">
    <location>
        <begin position="70"/>
        <end position="98"/>
    </location>
</feature>
<feature type="compositionally biased region" description="Low complexity" evidence="6">
    <location>
        <begin position="327"/>
        <end position="348"/>
    </location>
</feature>
<protein>
    <recommendedName>
        <fullName evidence="7">C3H1-type domain-containing protein</fullName>
    </recommendedName>
</protein>
<feature type="compositionally biased region" description="Polar residues" evidence="6">
    <location>
        <begin position="382"/>
        <end position="393"/>
    </location>
</feature>
<feature type="compositionally biased region" description="Basic and acidic residues" evidence="6">
    <location>
        <begin position="30"/>
        <end position="52"/>
    </location>
</feature>
<feature type="region of interest" description="Disordered" evidence="6">
    <location>
        <begin position="1042"/>
        <end position="1069"/>
    </location>
</feature>
<feature type="compositionally biased region" description="Gly residues" evidence="6">
    <location>
        <begin position="1045"/>
        <end position="1056"/>
    </location>
</feature>